<evidence type="ECO:0000313" key="5">
    <source>
        <dbReference type="Proteomes" id="UP001595773"/>
    </source>
</evidence>
<name>A0ABV8R4I2_9MICC</name>
<protein>
    <submittedName>
        <fullName evidence="4">Ice-binding family protein</fullName>
    </submittedName>
</protein>
<evidence type="ECO:0000313" key="4">
    <source>
        <dbReference type="EMBL" id="MFC4267063.1"/>
    </source>
</evidence>
<comment type="similarity">
    <text evidence="1">Belongs to the ice-binding protein family.</text>
</comment>
<organism evidence="4 5">
    <name type="scientific">Arthrobacter cryoconiti</name>
    <dbReference type="NCBI Taxonomy" id="748907"/>
    <lineage>
        <taxon>Bacteria</taxon>
        <taxon>Bacillati</taxon>
        <taxon>Actinomycetota</taxon>
        <taxon>Actinomycetes</taxon>
        <taxon>Micrococcales</taxon>
        <taxon>Micrococcaceae</taxon>
        <taxon>Arthrobacter</taxon>
    </lineage>
</organism>
<feature type="transmembrane region" description="Helical" evidence="3">
    <location>
        <begin position="30"/>
        <end position="51"/>
    </location>
</feature>
<dbReference type="RefSeq" id="WP_230065727.1">
    <property type="nucleotide sequence ID" value="NZ_BAABLL010000010.1"/>
</dbReference>
<proteinExistence type="inferred from homology"/>
<dbReference type="Pfam" id="PF11999">
    <property type="entry name" value="Ice_binding"/>
    <property type="match status" value="1"/>
</dbReference>
<keyword evidence="2" id="KW-0732">Signal</keyword>
<dbReference type="InterPro" id="IPR021884">
    <property type="entry name" value="Ice-bd_prot"/>
</dbReference>
<evidence type="ECO:0000256" key="3">
    <source>
        <dbReference type="SAM" id="Phobius"/>
    </source>
</evidence>
<comment type="caution">
    <text evidence="4">The sequence shown here is derived from an EMBL/GenBank/DDBJ whole genome shotgun (WGS) entry which is preliminary data.</text>
</comment>
<keyword evidence="3" id="KW-0472">Membrane</keyword>
<keyword evidence="3" id="KW-0812">Transmembrane</keyword>
<dbReference type="EMBL" id="JBHSCQ010000022">
    <property type="protein sequence ID" value="MFC4267063.1"/>
    <property type="molecule type" value="Genomic_DNA"/>
</dbReference>
<gene>
    <name evidence="4" type="ORF">ACFOW9_15745</name>
</gene>
<keyword evidence="3" id="KW-1133">Transmembrane helix</keyword>
<sequence length="310" mass="30568">MISTESPGGTPAPQSQSWLSTLRRLPGFKVAIIAFFLVMLLSVGGIAAAQWQQSSTATIAVTAGAGGPHTSPVALGSAGSYLVLGGGGITSTGTTSVGGDIGVGPGSAIVGFPPGIVAGTTHTGDAAATQAQTDSLTAYNDAAARTPTAPNFAGDQNGKTLTPGVYHTAAAFALTGTLTLDAGGDPNAVFIFQVDAALNTAAASTIQLTNGAQANNVFWQVLGAAGTGASSTFAGTILAQGAITLGANTNITGRALTHTSAITLTTNTLTNPAAPVVSITGGATAPILGDQPRSLDSPRQLVPRLSWFIL</sequence>
<evidence type="ECO:0000256" key="2">
    <source>
        <dbReference type="ARBA" id="ARBA00022729"/>
    </source>
</evidence>
<keyword evidence="5" id="KW-1185">Reference proteome</keyword>
<accession>A0ABV8R4I2</accession>
<evidence type="ECO:0000256" key="1">
    <source>
        <dbReference type="ARBA" id="ARBA00005445"/>
    </source>
</evidence>
<reference evidence="5" key="1">
    <citation type="journal article" date="2019" name="Int. J. Syst. Evol. Microbiol.">
        <title>The Global Catalogue of Microorganisms (GCM) 10K type strain sequencing project: providing services to taxonomists for standard genome sequencing and annotation.</title>
        <authorList>
            <consortium name="The Broad Institute Genomics Platform"/>
            <consortium name="The Broad Institute Genome Sequencing Center for Infectious Disease"/>
            <person name="Wu L."/>
            <person name="Ma J."/>
        </authorList>
    </citation>
    <scope>NUCLEOTIDE SEQUENCE [LARGE SCALE GENOMIC DNA]</scope>
    <source>
        <strain evidence="5">CGMCC 1.10698</strain>
    </source>
</reference>
<dbReference type="Proteomes" id="UP001595773">
    <property type="component" value="Unassembled WGS sequence"/>
</dbReference>